<evidence type="ECO:0000256" key="1">
    <source>
        <dbReference type="SAM" id="Coils"/>
    </source>
</evidence>
<evidence type="ECO:0000313" key="3">
    <source>
        <dbReference type="Proteomes" id="UP001230504"/>
    </source>
</evidence>
<dbReference type="GeneID" id="85443668"/>
<protein>
    <submittedName>
        <fullName evidence="2">Uncharacterized protein</fullName>
    </submittedName>
</protein>
<evidence type="ECO:0000313" key="2">
    <source>
        <dbReference type="EMBL" id="KAK1565972.1"/>
    </source>
</evidence>
<organism evidence="2 3">
    <name type="scientific">Colletotrichum navitas</name>
    <dbReference type="NCBI Taxonomy" id="681940"/>
    <lineage>
        <taxon>Eukaryota</taxon>
        <taxon>Fungi</taxon>
        <taxon>Dikarya</taxon>
        <taxon>Ascomycota</taxon>
        <taxon>Pezizomycotina</taxon>
        <taxon>Sordariomycetes</taxon>
        <taxon>Hypocreomycetidae</taxon>
        <taxon>Glomerellales</taxon>
        <taxon>Glomerellaceae</taxon>
        <taxon>Colletotrichum</taxon>
        <taxon>Colletotrichum graminicola species complex</taxon>
    </lineage>
</organism>
<comment type="caution">
    <text evidence="2">The sequence shown here is derived from an EMBL/GenBank/DDBJ whole genome shotgun (WGS) entry which is preliminary data.</text>
</comment>
<accession>A0AAD8PJK5</accession>
<proteinExistence type="predicted"/>
<dbReference type="EMBL" id="JAHLJV010000174">
    <property type="protein sequence ID" value="KAK1565972.1"/>
    <property type="molecule type" value="Genomic_DNA"/>
</dbReference>
<dbReference type="Gene3D" id="6.10.250.370">
    <property type="match status" value="1"/>
</dbReference>
<dbReference type="RefSeq" id="XP_060407215.1">
    <property type="nucleotide sequence ID" value="XM_060559428.1"/>
</dbReference>
<keyword evidence="3" id="KW-1185">Reference proteome</keyword>
<reference evidence="2" key="1">
    <citation type="submission" date="2021-06" db="EMBL/GenBank/DDBJ databases">
        <title>Comparative genomics, transcriptomics and evolutionary studies reveal genomic signatures of adaptation to plant cell wall in hemibiotrophic fungi.</title>
        <authorList>
            <consortium name="DOE Joint Genome Institute"/>
            <person name="Baroncelli R."/>
            <person name="Diaz J.F."/>
            <person name="Benocci T."/>
            <person name="Peng M."/>
            <person name="Battaglia E."/>
            <person name="Haridas S."/>
            <person name="Andreopoulos W."/>
            <person name="Labutti K."/>
            <person name="Pangilinan J."/>
            <person name="Floch G.L."/>
            <person name="Makela M.R."/>
            <person name="Henrissat B."/>
            <person name="Grigoriev I.V."/>
            <person name="Crouch J.A."/>
            <person name="De Vries R.P."/>
            <person name="Sukno S.A."/>
            <person name="Thon M.R."/>
        </authorList>
    </citation>
    <scope>NUCLEOTIDE SEQUENCE</scope>
    <source>
        <strain evidence="2">CBS 125086</strain>
    </source>
</reference>
<dbReference type="Proteomes" id="UP001230504">
    <property type="component" value="Unassembled WGS sequence"/>
</dbReference>
<sequence>MSSSIVLRIPPLDVVAVCEDKDGRQHEFIDRAFKFSSAHLAPKSFCLRLSDTVSGGDCDDTVIYLQITPEHLDSMSFEFCRSNDARLPHLDSVRRQQGCKGDLARLRFQLRDSIHAQFIVPKNFPDYEALDSPARCTFDIVASLAVSPSFSLYLPANKLSKQLLNSCVNAVKNFPTLTGKELSSYQRAVDLHRLYRGTGGKVLATGDYNRSARADKQRNRSTSPVTTESCATTVDFDTVPRHQGSPPEYGECVTEGKKSRTISNDAANFVEKSIVDCAPPKYSETEQSRNVSGASKRVWQCGNEDVLLHPSPKRVLSQDSFTTISAPAAMGNARRLETKLRPESDDADINDHILLRNLMRQIKQQEEQIKYLRQDQQSKQRRQEKIIKQLQDDVEKLRRYNTDLEGRYRALEEMYDDLAQRQDQAEGALESLDVHFGELEGFCGKLDQQIPNVSDELEDLVRVKMSDMWGEYMGDSMEHLGDLVKEHIENLFSEYMGKESDGNLGGRLREYVRKNVTTQMAEMKAKMREALQE</sequence>
<keyword evidence="1" id="KW-0175">Coiled coil</keyword>
<name>A0AAD8PJK5_9PEZI</name>
<dbReference type="AlphaFoldDB" id="A0AAD8PJK5"/>
<gene>
    <name evidence="2" type="ORF">LY79DRAFT_573046</name>
</gene>
<feature type="coiled-coil region" evidence="1">
    <location>
        <begin position="355"/>
        <end position="428"/>
    </location>
</feature>